<feature type="compositionally biased region" description="Basic residues" evidence="1">
    <location>
        <begin position="251"/>
        <end position="262"/>
    </location>
</feature>
<organism evidence="3 4">
    <name type="scientific">Saccoglossus kowalevskii</name>
    <name type="common">Acorn worm</name>
    <dbReference type="NCBI Taxonomy" id="10224"/>
    <lineage>
        <taxon>Eukaryota</taxon>
        <taxon>Metazoa</taxon>
        <taxon>Hemichordata</taxon>
        <taxon>Enteropneusta</taxon>
        <taxon>Harrimaniidae</taxon>
        <taxon>Saccoglossus</taxon>
    </lineage>
</organism>
<dbReference type="SMART" id="SM00800">
    <property type="entry name" value="uDENN"/>
    <property type="match status" value="1"/>
</dbReference>
<feature type="region of interest" description="Disordered" evidence="1">
    <location>
        <begin position="113"/>
        <end position="152"/>
    </location>
</feature>
<feature type="compositionally biased region" description="Polar residues" evidence="1">
    <location>
        <begin position="141"/>
        <end position="152"/>
    </location>
</feature>
<dbReference type="InterPro" id="IPR005113">
    <property type="entry name" value="uDENN_dom"/>
</dbReference>
<evidence type="ECO:0000313" key="3">
    <source>
        <dbReference type="Proteomes" id="UP000694865"/>
    </source>
</evidence>
<dbReference type="InterPro" id="IPR001194">
    <property type="entry name" value="cDENN_dom"/>
</dbReference>
<dbReference type="PROSITE" id="PS50211">
    <property type="entry name" value="DENN"/>
    <property type="match status" value="1"/>
</dbReference>
<feature type="compositionally biased region" description="Basic residues" evidence="1">
    <location>
        <begin position="276"/>
        <end position="285"/>
    </location>
</feature>
<reference evidence="4" key="1">
    <citation type="submission" date="2025-08" db="UniProtKB">
        <authorList>
            <consortium name="RefSeq"/>
        </authorList>
    </citation>
    <scope>IDENTIFICATION</scope>
    <source>
        <tissue evidence="4">Testes</tissue>
    </source>
</reference>
<feature type="compositionally biased region" description="Polar residues" evidence="1">
    <location>
        <begin position="113"/>
        <end position="123"/>
    </location>
</feature>
<evidence type="ECO:0000313" key="4">
    <source>
        <dbReference type="RefSeq" id="XP_006821975.1"/>
    </source>
</evidence>
<keyword evidence="3" id="KW-1185">Reference proteome</keyword>
<proteinExistence type="predicted"/>
<evidence type="ECO:0000256" key="1">
    <source>
        <dbReference type="SAM" id="MobiDB-lite"/>
    </source>
</evidence>
<accession>A0ABM0MPN4</accession>
<feature type="compositionally biased region" description="Basic and acidic residues" evidence="1">
    <location>
        <begin position="125"/>
        <end position="139"/>
    </location>
</feature>
<dbReference type="Gene3D" id="3.30.450.200">
    <property type="match status" value="1"/>
</dbReference>
<dbReference type="Pfam" id="PF03456">
    <property type="entry name" value="uDENN"/>
    <property type="match status" value="1"/>
</dbReference>
<protein>
    <submittedName>
        <fullName evidence="4">Suppression of tumorigenicity 5 protein-like</fullName>
    </submittedName>
</protein>
<feature type="domain" description="UDENN" evidence="2">
    <location>
        <begin position="370"/>
        <end position="566"/>
    </location>
</feature>
<feature type="compositionally biased region" description="Basic residues" evidence="1">
    <location>
        <begin position="218"/>
        <end position="228"/>
    </location>
</feature>
<dbReference type="SMART" id="SM00799">
    <property type="entry name" value="DENN"/>
    <property type="match status" value="1"/>
</dbReference>
<dbReference type="InterPro" id="IPR037516">
    <property type="entry name" value="Tripartite_DENN"/>
</dbReference>
<gene>
    <name evidence="4" type="primary">LOC102803073</name>
</gene>
<sequence>MSQVLRLAILRQFQASLWRQRTSLRICDDPRFTSCKNCSLLRGKHFEKTVARSYHKTSAGNTKVSSRLLNSDAEKLKLLQALEDRLLQLQSKPPAEYNRAVFAGSHGNHIIQTRDNCSDTNRTFAPDKTKTTSLSDKDLPTPNSSHLHSNETLQREVVSFTSESDSLEFNENASEQSPVGVILHGENEISESPLQFNVETMQDGGVVVAGRSDDLPTKKPKRKLKTSKTKNVQEETANQNVDPDKPETKKPAKRKRKSKKTKKIEDEEQLTELQKDKKKSGKKSKSSIVGDGTIDQVDADTTLSTEHQFLMGFLDVSNAADMVELTDLTVRLFSDKYAATLKPSIDMYNLQLQGWAKKVELTDLTVRLFSDKYAATLKPSIDMYNLQLQGWAKKISVPSANRLAAIPQFCFPDAANWAAVSAYTSETFSFVLTSIDGSRTFGYCRRLLPEGSGLRLPIVYCIVSPVGCFNLYSKLLDEVEERRMHQSDDSVHKFLQAVSARIMPKPGNSIEVKINTDTILLQRPMDSRLEHVDFGCLLSYLSAKRLIEIFASMILERRIIFTARKL</sequence>
<dbReference type="PANTHER" id="PTHR15288">
    <property type="entry name" value="DENN DOMAIN-CONTAINING PROTEIN 2"/>
    <property type="match status" value="1"/>
</dbReference>
<evidence type="ECO:0000259" key="2">
    <source>
        <dbReference type="PROSITE" id="PS50211"/>
    </source>
</evidence>
<feature type="non-terminal residue" evidence="4">
    <location>
        <position position="566"/>
    </location>
</feature>
<dbReference type="Pfam" id="PF02141">
    <property type="entry name" value="DENN"/>
    <property type="match status" value="1"/>
</dbReference>
<name>A0ABM0MPN4_SACKO</name>
<dbReference type="InterPro" id="IPR051942">
    <property type="entry name" value="DENN_domain_containing_2"/>
</dbReference>
<feature type="region of interest" description="Disordered" evidence="1">
    <location>
        <begin position="208"/>
        <end position="290"/>
    </location>
</feature>
<dbReference type="GeneID" id="102803073"/>
<dbReference type="PANTHER" id="PTHR15288:SF0">
    <property type="entry name" value="UDENN DOMAIN-CONTAINING PROTEIN"/>
    <property type="match status" value="1"/>
</dbReference>
<dbReference type="RefSeq" id="XP_006821975.1">
    <property type="nucleotide sequence ID" value="XM_006821912.1"/>
</dbReference>
<dbReference type="Proteomes" id="UP000694865">
    <property type="component" value="Unplaced"/>
</dbReference>